<dbReference type="InterPro" id="IPR051540">
    <property type="entry name" value="S-2-haloacid_dehalogenase"/>
</dbReference>
<dbReference type="SFLD" id="SFLDS00003">
    <property type="entry name" value="Haloacid_Dehalogenase"/>
    <property type="match status" value="1"/>
</dbReference>
<dbReference type="InterPro" id="IPR023198">
    <property type="entry name" value="PGP-like_dom2"/>
</dbReference>
<dbReference type="AlphaFoldDB" id="A0A7V8V7T5"/>
<evidence type="ECO:0000256" key="2">
    <source>
        <dbReference type="ARBA" id="ARBA00022801"/>
    </source>
</evidence>
<evidence type="ECO:0000256" key="1">
    <source>
        <dbReference type="ARBA" id="ARBA00008106"/>
    </source>
</evidence>
<comment type="similarity">
    <text evidence="1">Belongs to the HAD-like hydrolase superfamily. S-2-haloalkanoic acid dehalogenase family.</text>
</comment>
<keyword evidence="2 3" id="KW-0378">Hydrolase</keyword>
<sequence>MAAGPSEGETMKRPKLLFFDVNESLLDLAGLKKSVGGALGGRDDLLPLWFKTMLHYSLVSTVTDQYHDFGILGAAALQTVARNEGIELSESESRAAIAPIRSLPPHPDVAPALQALKEAGFRLATLTNSSNSAVADQMKNAGLTDFFEERLSVEDVQMFKPHPHTYKWATNKMNVAPEESMLVAAHGWDIAGALNAGMRGAFIDRPGAQLYPPSQVPEIIEPDLIQISKQLIAMNS</sequence>
<dbReference type="InterPro" id="IPR036412">
    <property type="entry name" value="HAD-like_sf"/>
</dbReference>
<dbReference type="EMBL" id="JABRWO010000010">
    <property type="protein sequence ID" value="MBA2116547.1"/>
    <property type="molecule type" value="Genomic_DNA"/>
</dbReference>
<dbReference type="InterPro" id="IPR006328">
    <property type="entry name" value="2-HAD"/>
</dbReference>
<dbReference type="EC" id="3.8.1.3" evidence="3"/>
<dbReference type="PANTHER" id="PTHR43316">
    <property type="entry name" value="HYDROLASE, HALOACID DELAHOGENASE-RELATED"/>
    <property type="match status" value="1"/>
</dbReference>
<name>A0A7V8V7T5_9BACT</name>
<dbReference type="Proteomes" id="UP000551616">
    <property type="component" value="Unassembled WGS sequence"/>
</dbReference>
<dbReference type="SUPFAM" id="SSF56784">
    <property type="entry name" value="HAD-like"/>
    <property type="match status" value="1"/>
</dbReference>
<dbReference type="NCBIfam" id="TIGR01493">
    <property type="entry name" value="HAD-SF-IA-v2"/>
    <property type="match status" value="1"/>
</dbReference>
<proteinExistence type="inferred from homology"/>
<comment type="caution">
    <text evidence="3">The sequence shown here is derived from an EMBL/GenBank/DDBJ whole genome shotgun (WGS) entry which is preliminary data.</text>
</comment>
<gene>
    <name evidence="3" type="primary">dehH2</name>
    <name evidence="3" type="ORF">HOV93_37380</name>
</gene>
<dbReference type="NCBIfam" id="TIGR01428">
    <property type="entry name" value="HAD_type_II"/>
    <property type="match status" value="1"/>
</dbReference>
<evidence type="ECO:0000313" key="4">
    <source>
        <dbReference type="Proteomes" id="UP000551616"/>
    </source>
</evidence>
<dbReference type="InterPro" id="IPR023214">
    <property type="entry name" value="HAD_sf"/>
</dbReference>
<dbReference type="Pfam" id="PF00702">
    <property type="entry name" value="Hydrolase"/>
    <property type="match status" value="1"/>
</dbReference>
<dbReference type="PANTHER" id="PTHR43316:SF3">
    <property type="entry name" value="HALOACID DEHALOGENASE, TYPE II (AFU_ORTHOLOGUE AFUA_2G07750)-RELATED"/>
    <property type="match status" value="1"/>
</dbReference>
<accession>A0A7V8V7T5</accession>
<evidence type="ECO:0000313" key="3">
    <source>
        <dbReference type="EMBL" id="MBA2116547.1"/>
    </source>
</evidence>
<protein>
    <submittedName>
        <fullName evidence="3">Haloacetate dehalogenase H-2</fullName>
        <ecNumber evidence="3">3.8.1.3</ecNumber>
    </submittedName>
</protein>
<dbReference type="SFLD" id="SFLDG01129">
    <property type="entry name" value="C1.5:_HAD__Beta-PGM__Phosphata"/>
    <property type="match status" value="1"/>
</dbReference>
<keyword evidence="4" id="KW-1185">Reference proteome</keyword>
<dbReference type="Gene3D" id="1.10.150.240">
    <property type="entry name" value="Putative phosphatase, domain 2"/>
    <property type="match status" value="1"/>
</dbReference>
<dbReference type="PRINTS" id="PR00413">
    <property type="entry name" value="HADHALOGNASE"/>
</dbReference>
<dbReference type="GO" id="GO:0018785">
    <property type="term" value="F:haloacetate dehalogenase activity"/>
    <property type="evidence" value="ECO:0007669"/>
    <property type="project" value="UniProtKB-EC"/>
</dbReference>
<dbReference type="CDD" id="cd02588">
    <property type="entry name" value="HAD_L2-DEX"/>
    <property type="match status" value="1"/>
</dbReference>
<organism evidence="3 4">
    <name type="scientific">Bremerella alba</name>
    <dbReference type="NCBI Taxonomy" id="980252"/>
    <lineage>
        <taxon>Bacteria</taxon>
        <taxon>Pseudomonadati</taxon>
        <taxon>Planctomycetota</taxon>
        <taxon>Planctomycetia</taxon>
        <taxon>Pirellulales</taxon>
        <taxon>Pirellulaceae</taxon>
        <taxon>Bremerella</taxon>
    </lineage>
</organism>
<dbReference type="InterPro" id="IPR006439">
    <property type="entry name" value="HAD-SF_hydro_IA"/>
</dbReference>
<reference evidence="3 4" key="1">
    <citation type="submission" date="2020-05" db="EMBL/GenBank/DDBJ databases">
        <title>Bremerella alba sp. nov., a novel planctomycete isolated from the surface of the macroalga Fucus spiralis.</title>
        <authorList>
            <person name="Godinho O."/>
            <person name="Botelho R."/>
            <person name="Albuquerque L."/>
            <person name="Wiegand S."/>
            <person name="Da Costa M.S."/>
            <person name="Lobo-Da-Cunha A."/>
            <person name="Jogler C."/>
            <person name="Lage O.M."/>
        </authorList>
    </citation>
    <scope>NUCLEOTIDE SEQUENCE [LARGE SCALE GENOMIC DNA]</scope>
    <source>
        <strain evidence="3 4">FF15</strain>
    </source>
</reference>
<dbReference type="Gene3D" id="3.40.50.1000">
    <property type="entry name" value="HAD superfamily/HAD-like"/>
    <property type="match status" value="1"/>
</dbReference>